<name>A0A9E4ZNS3_9EURY</name>
<keyword evidence="3" id="KW-1185">Reference proteome</keyword>
<dbReference type="CDD" id="cd02440">
    <property type="entry name" value="AdoMet_MTases"/>
    <property type="match status" value="1"/>
</dbReference>
<proteinExistence type="predicted"/>
<dbReference type="PANTHER" id="PTHR43591">
    <property type="entry name" value="METHYLTRANSFERASE"/>
    <property type="match status" value="1"/>
</dbReference>
<sequence length="249" mass="27560">MDTPFVFTLHENLPRQGPGSNACTRKAFSMLAGLPPQPEILDIGCGSGMQTVELARICPGCHLTATDIYQPFLDDLARSAASAGVGDRIAAVRASMDDLPFPDGSFDVLWAEGSIFIVGFREGLASWKRLLRPGGYLCLTEAAWFTDTPSPEAATFWNECYPAITTVRKNRAIAESAGYEVVATFPLPASAWWENYYLHVLKRIEDLRPNFAGNPDAEAQIEFAEHEIAVYREHADEYGYEFFILRKGV</sequence>
<dbReference type="GO" id="GO:0032259">
    <property type="term" value="P:methylation"/>
    <property type="evidence" value="ECO:0007669"/>
    <property type="project" value="UniProtKB-KW"/>
</dbReference>
<feature type="domain" description="Methyltransferase type 11" evidence="1">
    <location>
        <begin position="41"/>
        <end position="138"/>
    </location>
</feature>
<dbReference type="Proteomes" id="UP001065682">
    <property type="component" value="Unassembled WGS sequence"/>
</dbReference>
<accession>A0A9E4ZNS3</accession>
<dbReference type="AlphaFoldDB" id="A0A9E4ZNS3"/>
<dbReference type="RefSeq" id="WP_261597939.1">
    <property type="nucleotide sequence ID" value="NZ_VHLL01000006.1"/>
</dbReference>
<keyword evidence="2" id="KW-0489">Methyltransferase</keyword>
<dbReference type="Gene3D" id="3.40.50.150">
    <property type="entry name" value="Vaccinia Virus protein VP39"/>
    <property type="match status" value="1"/>
</dbReference>
<evidence type="ECO:0000313" key="3">
    <source>
        <dbReference type="Proteomes" id="UP001065682"/>
    </source>
</evidence>
<dbReference type="SUPFAM" id="SSF53335">
    <property type="entry name" value="S-adenosyl-L-methionine-dependent methyltransferases"/>
    <property type="match status" value="1"/>
</dbReference>
<protein>
    <submittedName>
        <fullName evidence="2">Class I SAM-dependent methyltransferase</fullName>
    </submittedName>
</protein>
<dbReference type="PANTHER" id="PTHR43591:SF24">
    <property type="entry name" value="2-METHOXY-6-POLYPRENYL-1,4-BENZOQUINOL METHYLASE, MITOCHONDRIAL"/>
    <property type="match status" value="1"/>
</dbReference>
<comment type="caution">
    <text evidence="2">The sequence shown here is derived from an EMBL/GenBank/DDBJ whole genome shotgun (WGS) entry which is preliminary data.</text>
</comment>
<reference evidence="2" key="1">
    <citation type="submission" date="2019-06" db="EMBL/GenBank/DDBJ databases">
        <title>Methanoculleus strain from Tamsui River, Taipei, Taiwan.</title>
        <authorList>
            <person name="You Y.-T."/>
            <person name="Chen S.-C."/>
            <person name="Lai S.-J."/>
            <person name="Lee Y.-C."/>
            <person name="Lai M.-C."/>
        </authorList>
    </citation>
    <scope>NUCLEOTIDE SEQUENCE</scope>
    <source>
        <strain evidence="2">Afa-1</strain>
    </source>
</reference>
<gene>
    <name evidence="2" type="ORF">FKB36_10110</name>
</gene>
<evidence type="ECO:0000313" key="2">
    <source>
        <dbReference type="EMBL" id="MCT8337825.1"/>
    </source>
</evidence>
<evidence type="ECO:0000259" key="1">
    <source>
        <dbReference type="Pfam" id="PF08241"/>
    </source>
</evidence>
<dbReference type="EMBL" id="VHLL01000006">
    <property type="protein sequence ID" value="MCT8337825.1"/>
    <property type="molecule type" value="Genomic_DNA"/>
</dbReference>
<dbReference type="InterPro" id="IPR013216">
    <property type="entry name" value="Methyltransf_11"/>
</dbReference>
<organism evidence="2 3">
    <name type="scientific">Methanoculleus formosensis</name>
    <dbReference type="NCBI Taxonomy" id="2590886"/>
    <lineage>
        <taxon>Archaea</taxon>
        <taxon>Methanobacteriati</taxon>
        <taxon>Methanobacteriota</taxon>
        <taxon>Stenosarchaea group</taxon>
        <taxon>Methanomicrobia</taxon>
        <taxon>Methanomicrobiales</taxon>
        <taxon>Methanomicrobiaceae</taxon>
        <taxon>Methanoculleus</taxon>
    </lineage>
</organism>
<keyword evidence="2" id="KW-0808">Transferase</keyword>
<dbReference type="Pfam" id="PF08241">
    <property type="entry name" value="Methyltransf_11"/>
    <property type="match status" value="1"/>
</dbReference>
<dbReference type="GO" id="GO:0008168">
    <property type="term" value="F:methyltransferase activity"/>
    <property type="evidence" value="ECO:0007669"/>
    <property type="project" value="UniProtKB-KW"/>
</dbReference>
<dbReference type="InterPro" id="IPR029063">
    <property type="entry name" value="SAM-dependent_MTases_sf"/>
</dbReference>